<sequence>MPGEAGTSSVANPFYMRDVLKVSDFRAEDIRALLEEARWMKSLRRRGYLHSYLQGRTLALIFEKPSTRTRVSFEVAMLELGGHPLVLRSDELQLGRGETVEDTARVLSRYVDGILLRTHAHKTLERLAAAADVPVINGLSDLHHPTQVFADLLTLVEHFGPLGELRIAYVGDARNNVTHSWIEAAALLGLTLVVASPAEYRPDPEIWAWAEARAEESGADLRWTSDPREAVADADVIITDTWVSMGTEAEREARLARLRPYQVNEELFAFARKEAVFLHCLPAHRGEEVTDAVLDGPRSLVWDEAENRLHVHKALLRLVLTP</sequence>
<comment type="caution">
    <text evidence="11">The sequence shown here is derived from an EMBL/GenBank/DDBJ whole genome shotgun (WGS) entry which is preliminary data.</text>
</comment>
<gene>
    <name evidence="11" type="ORF">BLITH_1484</name>
</gene>
<dbReference type="InterPro" id="IPR006131">
    <property type="entry name" value="Asp_carbamoyltransf_Asp/Orn-bd"/>
</dbReference>
<organism evidence="11 12">
    <name type="scientific">Brockia lithotrophica</name>
    <dbReference type="NCBI Taxonomy" id="933949"/>
    <lineage>
        <taxon>Bacteria</taxon>
        <taxon>Bacillati</taxon>
        <taxon>Bacillota</taxon>
        <taxon>Bacilli</taxon>
        <taxon>Bacillales</taxon>
        <taxon>Bacillales Family X. Incertae Sedis</taxon>
        <taxon>Brockia</taxon>
    </lineage>
</organism>
<dbReference type="PRINTS" id="PR00102">
    <property type="entry name" value="OTCASE"/>
</dbReference>
<dbReference type="FunFam" id="3.40.50.1370:FF:000008">
    <property type="entry name" value="Ornithine carbamoyltransferase"/>
    <property type="match status" value="1"/>
</dbReference>
<evidence type="ECO:0000256" key="2">
    <source>
        <dbReference type="ARBA" id="ARBA00004975"/>
    </source>
</evidence>
<dbReference type="NCBIfam" id="NF001986">
    <property type="entry name" value="PRK00779.1"/>
    <property type="match status" value="1"/>
</dbReference>
<evidence type="ECO:0000313" key="12">
    <source>
        <dbReference type="Proteomes" id="UP000244016"/>
    </source>
</evidence>
<evidence type="ECO:0000256" key="6">
    <source>
        <dbReference type="ARBA" id="ARBA00022679"/>
    </source>
</evidence>
<evidence type="ECO:0000256" key="7">
    <source>
        <dbReference type="ARBA" id="ARBA00048772"/>
    </source>
</evidence>
<feature type="domain" description="Aspartate/ornithine carbamoyltransferase Asp/Orn-binding" evidence="9">
    <location>
        <begin position="164"/>
        <end position="318"/>
    </location>
</feature>
<dbReference type="GO" id="GO:0016597">
    <property type="term" value="F:amino acid binding"/>
    <property type="evidence" value="ECO:0007669"/>
    <property type="project" value="InterPro"/>
</dbReference>
<feature type="binding site" evidence="8">
    <location>
        <position position="117"/>
    </location>
    <ligand>
        <name>carbamoyl phosphate</name>
        <dbReference type="ChEBI" id="CHEBI:58228"/>
    </ligand>
</feature>
<dbReference type="Gene3D" id="3.40.50.1370">
    <property type="entry name" value="Aspartate/ornithine carbamoyltransferase"/>
    <property type="match status" value="2"/>
</dbReference>
<evidence type="ECO:0000259" key="9">
    <source>
        <dbReference type="Pfam" id="PF00185"/>
    </source>
</evidence>
<dbReference type="InterPro" id="IPR036901">
    <property type="entry name" value="Asp/Orn_carbamoylTrfase_sf"/>
</dbReference>
<dbReference type="InterPro" id="IPR024904">
    <property type="entry name" value="OTCase_ArgI"/>
</dbReference>
<dbReference type="GO" id="GO:0042450">
    <property type="term" value="P:L-arginine biosynthetic process via ornithine"/>
    <property type="evidence" value="ECO:0007669"/>
    <property type="project" value="UniProtKB-UniRule"/>
</dbReference>
<feature type="binding site" evidence="8">
    <location>
        <position position="93"/>
    </location>
    <ligand>
        <name>carbamoyl phosphate</name>
        <dbReference type="ChEBI" id="CHEBI:58228"/>
    </ligand>
</feature>
<feature type="binding site" evidence="8">
    <location>
        <position position="308"/>
    </location>
    <ligand>
        <name>carbamoyl phosphate</name>
        <dbReference type="ChEBI" id="CHEBI:58228"/>
    </ligand>
</feature>
<dbReference type="PANTHER" id="PTHR45753:SF3">
    <property type="entry name" value="ORNITHINE TRANSCARBAMYLASE, MITOCHONDRIAL"/>
    <property type="match status" value="1"/>
</dbReference>
<keyword evidence="6 8" id="KW-0808">Transferase</keyword>
<dbReference type="Proteomes" id="UP000244016">
    <property type="component" value="Unassembled WGS sequence"/>
</dbReference>
<comment type="subcellular location">
    <subcellularLocation>
        <location evidence="8">Cytoplasm</location>
    </subcellularLocation>
</comment>
<feature type="binding site" evidence="8">
    <location>
        <position position="176"/>
    </location>
    <ligand>
        <name>L-ornithine</name>
        <dbReference type="ChEBI" id="CHEBI:46911"/>
    </ligand>
</feature>
<dbReference type="PANTHER" id="PTHR45753">
    <property type="entry name" value="ORNITHINE CARBAMOYLTRANSFERASE, MITOCHONDRIAL"/>
    <property type="match status" value="1"/>
</dbReference>
<dbReference type="InterPro" id="IPR002292">
    <property type="entry name" value="Orn/put_carbamltrans"/>
</dbReference>
<comment type="function">
    <text evidence="1">Reversibly catalyzes the transfer of the carbamoyl group from carbamoyl phosphate (CP) to the N(epsilon) atom of ornithine (ORN) to produce L-citrulline.</text>
</comment>
<name>A0A2T5G5E1_9BACL</name>
<keyword evidence="8" id="KW-0963">Cytoplasm</keyword>
<dbReference type="GO" id="GO:0019240">
    <property type="term" value="P:citrulline biosynthetic process"/>
    <property type="evidence" value="ECO:0007669"/>
    <property type="project" value="TreeGrafter"/>
</dbReference>
<dbReference type="InterPro" id="IPR006130">
    <property type="entry name" value="Asp/Orn_carbamoylTrfase"/>
</dbReference>
<comment type="catalytic activity">
    <reaction evidence="7 8">
        <text>carbamoyl phosphate + L-ornithine = L-citrulline + phosphate + H(+)</text>
        <dbReference type="Rhea" id="RHEA:19513"/>
        <dbReference type="ChEBI" id="CHEBI:15378"/>
        <dbReference type="ChEBI" id="CHEBI:43474"/>
        <dbReference type="ChEBI" id="CHEBI:46911"/>
        <dbReference type="ChEBI" id="CHEBI:57743"/>
        <dbReference type="ChEBI" id="CHEBI:58228"/>
        <dbReference type="EC" id="2.1.3.3"/>
    </reaction>
</comment>
<evidence type="ECO:0000256" key="8">
    <source>
        <dbReference type="HAMAP-Rule" id="MF_01109"/>
    </source>
</evidence>
<dbReference type="SUPFAM" id="SSF53671">
    <property type="entry name" value="Aspartate/ornithine carbamoyltransferase"/>
    <property type="match status" value="1"/>
</dbReference>
<dbReference type="Pfam" id="PF00185">
    <property type="entry name" value="OTCace"/>
    <property type="match status" value="1"/>
</dbReference>
<feature type="domain" description="Aspartate/ornithine carbamoyltransferase carbamoyl-P binding" evidence="10">
    <location>
        <begin position="17"/>
        <end position="157"/>
    </location>
</feature>
<accession>A0A2T5G5E1</accession>
<comment type="similarity">
    <text evidence="3 8">Belongs to the aspartate/ornithine carbamoyltransferase superfamily. OTCase family.</text>
</comment>
<dbReference type="HAMAP" id="MF_01109">
    <property type="entry name" value="OTCase"/>
    <property type="match status" value="1"/>
</dbReference>
<evidence type="ECO:0000256" key="5">
    <source>
        <dbReference type="ARBA" id="ARBA00016634"/>
    </source>
</evidence>
<evidence type="ECO:0000256" key="4">
    <source>
        <dbReference type="ARBA" id="ARBA00013007"/>
    </source>
</evidence>
<reference evidence="11 12" key="1">
    <citation type="submission" date="2017-08" db="EMBL/GenBank/DDBJ databases">
        <title>Burning lignite coal seam in the remote Altai Mountains harbors a hydrogen-driven thermophilic microbial community.</title>
        <authorList>
            <person name="Kadnikov V.V."/>
            <person name="Mardanov A.V."/>
            <person name="Ivasenko D."/>
            <person name="Beletsky A.V."/>
            <person name="Karnachuk O.V."/>
            <person name="Ravin N.V."/>
        </authorList>
    </citation>
    <scope>NUCLEOTIDE SEQUENCE [LARGE SCALE GENOMIC DNA]</scope>
    <source>
        <strain evidence="11">AL31</strain>
    </source>
</reference>
<dbReference type="AlphaFoldDB" id="A0A2T5G5E1"/>
<feature type="binding site" evidence="8">
    <location>
        <begin position="144"/>
        <end position="147"/>
    </location>
    <ligand>
        <name>carbamoyl phosphate</name>
        <dbReference type="ChEBI" id="CHEBI:58228"/>
    </ligand>
</feature>
<feature type="binding site" evidence="8">
    <location>
        <begin position="66"/>
        <end position="69"/>
    </location>
    <ligand>
        <name>carbamoyl phosphate</name>
        <dbReference type="ChEBI" id="CHEBI:58228"/>
    </ligand>
</feature>
<feature type="binding site" evidence="8">
    <location>
        <position position="240"/>
    </location>
    <ligand>
        <name>L-ornithine</name>
        <dbReference type="ChEBI" id="CHEBI:46911"/>
    </ligand>
</feature>
<comment type="pathway">
    <text evidence="2">Amino-acid biosynthesis; L-arginine biosynthesis; L-arginine from L-ornithine and carbamoyl phosphate: step 1/3.</text>
</comment>
<proteinExistence type="inferred from homology"/>
<feature type="binding site" evidence="8">
    <location>
        <begin position="280"/>
        <end position="281"/>
    </location>
    <ligand>
        <name>carbamoyl phosphate</name>
        <dbReference type="ChEBI" id="CHEBI:58228"/>
    </ligand>
</feature>
<dbReference type="GO" id="GO:0005737">
    <property type="term" value="C:cytoplasm"/>
    <property type="evidence" value="ECO:0007669"/>
    <property type="project" value="UniProtKB-SubCell"/>
</dbReference>
<dbReference type="Pfam" id="PF02729">
    <property type="entry name" value="OTCace_N"/>
    <property type="match status" value="1"/>
</dbReference>
<evidence type="ECO:0000256" key="1">
    <source>
        <dbReference type="ARBA" id="ARBA00003822"/>
    </source>
</evidence>
<evidence type="ECO:0000256" key="3">
    <source>
        <dbReference type="ARBA" id="ARBA00007805"/>
    </source>
</evidence>
<dbReference type="PROSITE" id="PS00097">
    <property type="entry name" value="CARBAMOYLTRANSFERASE"/>
    <property type="match status" value="1"/>
</dbReference>
<dbReference type="PRINTS" id="PR00100">
    <property type="entry name" value="AOTCASE"/>
</dbReference>
<evidence type="ECO:0000259" key="10">
    <source>
        <dbReference type="Pfam" id="PF02729"/>
    </source>
</evidence>
<dbReference type="NCBIfam" id="TIGR00658">
    <property type="entry name" value="orni_carb_tr"/>
    <property type="match status" value="1"/>
</dbReference>
<dbReference type="EMBL" id="PEBW01000005">
    <property type="protein sequence ID" value="PTQ51407.1"/>
    <property type="molecule type" value="Genomic_DNA"/>
</dbReference>
<dbReference type="InterPro" id="IPR006132">
    <property type="entry name" value="Asp/Orn_carbamoyltranf_P-bd"/>
</dbReference>
<evidence type="ECO:0000313" key="11">
    <source>
        <dbReference type="EMBL" id="PTQ51407.1"/>
    </source>
</evidence>
<dbReference type="EC" id="2.1.3.3" evidence="4 8"/>
<feature type="binding site" evidence="8">
    <location>
        <begin position="244"/>
        <end position="245"/>
    </location>
    <ligand>
        <name>L-ornithine</name>
        <dbReference type="ChEBI" id="CHEBI:46911"/>
    </ligand>
</feature>
<protein>
    <recommendedName>
        <fullName evidence="5 8">Ornithine carbamoyltransferase</fullName>
        <shortName evidence="8">OTCase</shortName>
        <ecNumber evidence="4 8">2.1.3.3</ecNumber>
    </recommendedName>
</protein>
<dbReference type="GO" id="GO:0004585">
    <property type="term" value="F:ornithine carbamoyltransferase activity"/>
    <property type="evidence" value="ECO:0007669"/>
    <property type="project" value="UniProtKB-UniRule"/>
</dbReference>